<evidence type="ECO:0008006" key="3">
    <source>
        <dbReference type="Google" id="ProtNLM"/>
    </source>
</evidence>
<dbReference type="Proteomes" id="UP000279470">
    <property type="component" value="Unassembled WGS sequence"/>
</dbReference>
<protein>
    <recommendedName>
        <fullName evidence="3">Head-tail adaptor protein</fullName>
    </recommendedName>
</protein>
<dbReference type="InterPro" id="IPR038666">
    <property type="entry name" value="SSP1_head-tail_sf"/>
</dbReference>
<gene>
    <name evidence="1" type="ORF">EIC27_05280</name>
</gene>
<dbReference type="EMBL" id="RXFM01000076">
    <property type="protein sequence ID" value="RST63736.1"/>
    <property type="molecule type" value="Genomic_DNA"/>
</dbReference>
<dbReference type="Pfam" id="PF05521">
    <property type="entry name" value="Phage_HCP"/>
    <property type="match status" value="1"/>
</dbReference>
<reference evidence="2" key="1">
    <citation type="submission" date="2018-11" db="EMBL/GenBank/DDBJ databases">
        <title>Phylogenetic, genomic, and biogeographic characterization of a novel and ubiquitous marine invertebrate-associated Rickettsiales parasite, Candidatus Marinoinvertebrata rohwerii, gen. nov., sp. nov.</title>
        <authorList>
            <person name="Klinges J.G."/>
            <person name="Rosales S.M."/>
            <person name="Mcminds R."/>
            <person name="Shaver E.C."/>
            <person name="Shantz A."/>
            <person name="Peters E.C."/>
            <person name="Burkepile D.E."/>
            <person name="Silliman B.R."/>
            <person name="Vega Thurber R.L."/>
        </authorList>
    </citation>
    <scope>NUCLEOTIDE SEQUENCE [LARGE SCALE GENOMIC DNA]</scope>
    <source>
        <strain evidence="2">a_cerv_44</strain>
    </source>
</reference>
<dbReference type="RefSeq" id="WP_126045060.1">
    <property type="nucleotide sequence ID" value="NZ_RXFM01000076.1"/>
</dbReference>
<evidence type="ECO:0000313" key="1">
    <source>
        <dbReference type="EMBL" id="RST63736.1"/>
    </source>
</evidence>
<proteinExistence type="predicted"/>
<name>A0A3R9XSD3_9RICK</name>
<keyword evidence="2" id="KW-1185">Reference proteome</keyword>
<dbReference type="AlphaFoldDB" id="A0A3R9XSD3"/>
<sequence length="108" mass="13131">MIKNFSEMNQRVNLFTHDKIYDQYGGYIIDWKEYIKIWAKKELLEEDIKSKKSDIKKQALYKFTIRHVQNISLPLKLQCNLDNYFVNQIKQDKQNKKYMVLFGKLYGE</sequence>
<evidence type="ECO:0000313" key="2">
    <source>
        <dbReference type="Proteomes" id="UP000279470"/>
    </source>
</evidence>
<dbReference type="InterPro" id="IPR008767">
    <property type="entry name" value="Phage_SPP1_head-tail_adaptor"/>
</dbReference>
<comment type="caution">
    <text evidence="1">The sequence shown here is derived from an EMBL/GenBank/DDBJ whole genome shotgun (WGS) entry which is preliminary data.</text>
</comment>
<organism evidence="1 2">
    <name type="scientific">Candidatus Aquarickettsia rohweri</name>
    <dbReference type="NCBI Taxonomy" id="2602574"/>
    <lineage>
        <taxon>Bacteria</taxon>
        <taxon>Pseudomonadati</taxon>
        <taxon>Pseudomonadota</taxon>
        <taxon>Alphaproteobacteria</taxon>
        <taxon>Rickettsiales</taxon>
        <taxon>Candidatus Midichloriaceae</taxon>
        <taxon>Candidatus Aquarickettsia</taxon>
    </lineage>
</organism>
<dbReference type="Gene3D" id="2.40.10.270">
    <property type="entry name" value="Bacteriophage SPP1 head-tail adaptor protein"/>
    <property type="match status" value="1"/>
</dbReference>
<accession>A0A3R9XSD3</accession>